<reference evidence="1" key="1">
    <citation type="journal article" date="2020" name="Nature">
        <title>Giant virus diversity and host interactions through global metagenomics.</title>
        <authorList>
            <person name="Schulz F."/>
            <person name="Roux S."/>
            <person name="Paez-Espino D."/>
            <person name="Jungbluth S."/>
            <person name="Walsh D.A."/>
            <person name="Denef V.J."/>
            <person name="McMahon K.D."/>
            <person name="Konstantinidis K.T."/>
            <person name="Eloe-Fadrosh E.A."/>
            <person name="Kyrpides N.C."/>
            <person name="Woyke T."/>
        </authorList>
    </citation>
    <scope>NUCLEOTIDE SEQUENCE</scope>
    <source>
        <strain evidence="1">GVMAG-M-3300021964-36</strain>
    </source>
</reference>
<evidence type="ECO:0000313" key="1">
    <source>
        <dbReference type="EMBL" id="QHT07771.1"/>
    </source>
</evidence>
<organism evidence="1">
    <name type="scientific">viral metagenome</name>
    <dbReference type="NCBI Taxonomy" id="1070528"/>
    <lineage>
        <taxon>unclassified sequences</taxon>
        <taxon>metagenomes</taxon>
        <taxon>organismal metagenomes</taxon>
    </lineage>
</organism>
<sequence>MPSLKFPNNIALNYYYAFDDQATTMDASYFPMNNIQGNIITSVVFDSTQSSPPYRHVKYIDLDQSLEGETNPFLDSLKPFTIDITMNLDVMDADTYFDKSRVFFSIGQPIAGKTGGVITVGTNAEDTANKRRPVIGFLNENLSIKAPPINTSIELDASGTYSFKLVFNPQTEGNNRLILFMKKGTDSFVTQSHGYGLSINFNYNVTKPRLYLNTSGWTNEYGWNNTFDYAYGTLTEQSLIVTNGVVYSQEFLIDSLSSVVFEQPEMSQPEGIAADSEVASSDTNLEIYL</sequence>
<accession>A0A6C0CTN8</accession>
<name>A0A6C0CTN8_9ZZZZ</name>
<proteinExistence type="predicted"/>
<dbReference type="EMBL" id="MN739486">
    <property type="protein sequence ID" value="QHT07771.1"/>
    <property type="molecule type" value="Genomic_DNA"/>
</dbReference>
<dbReference type="AlphaFoldDB" id="A0A6C0CTN8"/>
<protein>
    <submittedName>
        <fullName evidence="1">Uncharacterized protein</fullName>
    </submittedName>
</protein>